<protein>
    <submittedName>
        <fullName evidence="2">Uncharacterized protein</fullName>
    </submittedName>
</protein>
<evidence type="ECO:0000313" key="2">
    <source>
        <dbReference type="EMBL" id="KAE8980860.1"/>
    </source>
</evidence>
<reference evidence="2 3" key="1">
    <citation type="submission" date="2018-09" db="EMBL/GenBank/DDBJ databases">
        <title>Genomic investigation of the strawberry pathogen Phytophthora fragariae indicates pathogenicity is determined by transcriptional variation in three key races.</title>
        <authorList>
            <person name="Adams T.M."/>
            <person name="Armitage A.D."/>
            <person name="Sobczyk M.K."/>
            <person name="Bates H.J."/>
            <person name="Dunwell J.M."/>
            <person name="Nellist C.F."/>
            <person name="Harrison R.J."/>
        </authorList>
    </citation>
    <scope>NUCLEOTIDE SEQUENCE [LARGE SCALE GENOMIC DNA]</scope>
    <source>
        <strain evidence="2 3">SCRP249</strain>
    </source>
</reference>
<dbReference type="EMBL" id="QXFV01003009">
    <property type="protein sequence ID" value="KAE8980860.1"/>
    <property type="molecule type" value="Genomic_DNA"/>
</dbReference>
<name>A0A6A3IEX3_9STRA</name>
<feature type="compositionally biased region" description="Acidic residues" evidence="1">
    <location>
        <begin position="93"/>
        <end position="105"/>
    </location>
</feature>
<organism evidence="2 3">
    <name type="scientific">Phytophthora rubi</name>
    <dbReference type="NCBI Taxonomy" id="129364"/>
    <lineage>
        <taxon>Eukaryota</taxon>
        <taxon>Sar</taxon>
        <taxon>Stramenopiles</taxon>
        <taxon>Oomycota</taxon>
        <taxon>Peronosporomycetes</taxon>
        <taxon>Peronosporales</taxon>
        <taxon>Peronosporaceae</taxon>
        <taxon>Phytophthora</taxon>
    </lineage>
</organism>
<feature type="region of interest" description="Disordered" evidence="1">
    <location>
        <begin position="80"/>
        <end position="105"/>
    </location>
</feature>
<comment type="caution">
    <text evidence="2">The sequence shown here is derived from an EMBL/GenBank/DDBJ whole genome shotgun (WGS) entry which is preliminary data.</text>
</comment>
<feature type="compositionally biased region" description="Basic and acidic residues" evidence="1">
    <location>
        <begin position="82"/>
        <end position="92"/>
    </location>
</feature>
<dbReference type="Proteomes" id="UP000429607">
    <property type="component" value="Unassembled WGS sequence"/>
</dbReference>
<dbReference type="AlphaFoldDB" id="A0A6A3IEX3"/>
<evidence type="ECO:0000313" key="3">
    <source>
        <dbReference type="Proteomes" id="UP000429607"/>
    </source>
</evidence>
<accession>A0A6A3IEX3</accession>
<proteinExistence type="predicted"/>
<gene>
    <name evidence="2" type="ORF">PR001_g24174</name>
</gene>
<sequence>MVPATQTKSSWMLTEGSVGSRISFVATLMVEMDECSMSYNSVFEFSDAKDDEEDDDSNVSGVMTEISGVAVVSAGPISEVRPGLHYDTREESPEGDDDYLSPEYDDGDLAREWTREVRELSAVDNHSTPPRLKFATHLPLNSIEPFYGTSNQSEKSMQWLRFFLFRNKRDAQAA</sequence>
<evidence type="ECO:0000256" key="1">
    <source>
        <dbReference type="SAM" id="MobiDB-lite"/>
    </source>
</evidence>